<feature type="region of interest" description="Disordered" evidence="1">
    <location>
        <begin position="1"/>
        <end position="49"/>
    </location>
</feature>
<keyword evidence="3" id="KW-1185">Reference proteome</keyword>
<evidence type="ECO:0000313" key="2">
    <source>
        <dbReference type="EnsemblPlants" id="AET2Gv21146300.1"/>
    </source>
</evidence>
<evidence type="ECO:0000256" key="1">
    <source>
        <dbReference type="SAM" id="MobiDB-lite"/>
    </source>
</evidence>
<sequence>GTASLPVPSSHPAPPHLRSSRSPLQLPTAKSGARDGRGGGRGTRARRMRPVHQVAAPFQPPVPVLPEIDASSPEAQAEMPRVVRERFPNRSRWPDILLEILRFATFEERARFAGDDGGMDYEFIFWAIQEAESTEPRQAARWVRFKTRAQHTSPTGGADHQHPAGIPAAGDRPSEGPLKHQHPGARALQGDPDLQARRRRNKVGCNLEPPPWPGDRGEKPHLPDKGRKWKSVKCILAKVSCYLHHWKVLCDDVQATLLQRCILLLDKRRGELLRIAWR</sequence>
<name>A0A453D946_AEGTS</name>
<reference evidence="3" key="2">
    <citation type="journal article" date="2017" name="Nat. Plants">
        <title>The Aegilops tauschii genome reveals multiple impacts of transposons.</title>
        <authorList>
            <person name="Zhao G."/>
            <person name="Zou C."/>
            <person name="Li K."/>
            <person name="Wang K."/>
            <person name="Li T."/>
            <person name="Gao L."/>
            <person name="Zhang X."/>
            <person name="Wang H."/>
            <person name="Yang Z."/>
            <person name="Liu X."/>
            <person name="Jiang W."/>
            <person name="Mao L."/>
            <person name="Kong X."/>
            <person name="Jiao Y."/>
            <person name="Jia J."/>
        </authorList>
    </citation>
    <scope>NUCLEOTIDE SEQUENCE [LARGE SCALE GENOMIC DNA]</scope>
    <source>
        <strain evidence="3">cv. AL8/78</strain>
    </source>
</reference>
<feature type="compositionally biased region" description="Basic and acidic residues" evidence="1">
    <location>
        <begin position="215"/>
        <end position="224"/>
    </location>
</feature>
<evidence type="ECO:0000313" key="3">
    <source>
        <dbReference type="Proteomes" id="UP000015105"/>
    </source>
</evidence>
<reference evidence="2" key="4">
    <citation type="submission" date="2019-03" db="UniProtKB">
        <authorList>
            <consortium name="EnsemblPlants"/>
        </authorList>
    </citation>
    <scope>IDENTIFICATION</scope>
</reference>
<dbReference type="AlphaFoldDB" id="A0A453D946"/>
<protein>
    <submittedName>
        <fullName evidence="2">Uncharacterized protein</fullName>
    </submittedName>
</protein>
<organism evidence="2 3">
    <name type="scientific">Aegilops tauschii subsp. strangulata</name>
    <name type="common">Goatgrass</name>
    <dbReference type="NCBI Taxonomy" id="200361"/>
    <lineage>
        <taxon>Eukaryota</taxon>
        <taxon>Viridiplantae</taxon>
        <taxon>Streptophyta</taxon>
        <taxon>Embryophyta</taxon>
        <taxon>Tracheophyta</taxon>
        <taxon>Spermatophyta</taxon>
        <taxon>Magnoliopsida</taxon>
        <taxon>Liliopsida</taxon>
        <taxon>Poales</taxon>
        <taxon>Poaceae</taxon>
        <taxon>BOP clade</taxon>
        <taxon>Pooideae</taxon>
        <taxon>Triticodae</taxon>
        <taxon>Triticeae</taxon>
        <taxon>Triticinae</taxon>
        <taxon>Aegilops</taxon>
    </lineage>
</organism>
<feature type="region of interest" description="Disordered" evidence="1">
    <location>
        <begin position="148"/>
        <end position="224"/>
    </location>
</feature>
<dbReference type="Proteomes" id="UP000015105">
    <property type="component" value="Chromosome 2D"/>
</dbReference>
<reference evidence="2" key="3">
    <citation type="journal article" date="2017" name="Nature">
        <title>Genome sequence of the progenitor of the wheat D genome Aegilops tauschii.</title>
        <authorList>
            <person name="Luo M.C."/>
            <person name="Gu Y.Q."/>
            <person name="Puiu D."/>
            <person name="Wang H."/>
            <person name="Twardziok S.O."/>
            <person name="Deal K.R."/>
            <person name="Huo N."/>
            <person name="Zhu T."/>
            <person name="Wang L."/>
            <person name="Wang Y."/>
            <person name="McGuire P.E."/>
            <person name="Liu S."/>
            <person name="Long H."/>
            <person name="Ramasamy R.K."/>
            <person name="Rodriguez J.C."/>
            <person name="Van S.L."/>
            <person name="Yuan L."/>
            <person name="Wang Z."/>
            <person name="Xia Z."/>
            <person name="Xiao L."/>
            <person name="Anderson O.D."/>
            <person name="Ouyang S."/>
            <person name="Liang Y."/>
            <person name="Zimin A.V."/>
            <person name="Pertea G."/>
            <person name="Qi P."/>
            <person name="Bennetzen J.L."/>
            <person name="Dai X."/>
            <person name="Dawson M.W."/>
            <person name="Muller H.G."/>
            <person name="Kugler K."/>
            <person name="Rivarola-Duarte L."/>
            <person name="Spannagl M."/>
            <person name="Mayer K.F.X."/>
            <person name="Lu F.H."/>
            <person name="Bevan M.W."/>
            <person name="Leroy P."/>
            <person name="Li P."/>
            <person name="You F.M."/>
            <person name="Sun Q."/>
            <person name="Liu Z."/>
            <person name="Lyons E."/>
            <person name="Wicker T."/>
            <person name="Salzberg S.L."/>
            <person name="Devos K.M."/>
            <person name="Dvorak J."/>
        </authorList>
    </citation>
    <scope>NUCLEOTIDE SEQUENCE [LARGE SCALE GENOMIC DNA]</scope>
    <source>
        <strain evidence="2">cv. AL8/78</strain>
    </source>
</reference>
<dbReference type="Gramene" id="AET2Gv21146300.1">
    <property type="protein sequence ID" value="AET2Gv21146300.1"/>
    <property type="gene ID" value="AET2Gv21146300"/>
</dbReference>
<proteinExistence type="predicted"/>
<accession>A0A453D946</accession>
<dbReference type="EnsemblPlants" id="AET2Gv21146300.1">
    <property type="protein sequence ID" value="AET2Gv21146300.1"/>
    <property type="gene ID" value="AET2Gv21146300"/>
</dbReference>
<reference evidence="3" key="1">
    <citation type="journal article" date="2014" name="Science">
        <title>Ancient hybridizations among the ancestral genomes of bread wheat.</title>
        <authorList>
            <consortium name="International Wheat Genome Sequencing Consortium,"/>
            <person name="Marcussen T."/>
            <person name="Sandve S.R."/>
            <person name="Heier L."/>
            <person name="Spannagl M."/>
            <person name="Pfeifer M."/>
            <person name="Jakobsen K.S."/>
            <person name="Wulff B.B."/>
            <person name="Steuernagel B."/>
            <person name="Mayer K.F."/>
            <person name="Olsen O.A."/>
        </authorList>
    </citation>
    <scope>NUCLEOTIDE SEQUENCE [LARGE SCALE GENOMIC DNA]</scope>
    <source>
        <strain evidence="3">cv. AL8/78</strain>
    </source>
</reference>
<reference evidence="2" key="5">
    <citation type="journal article" date="2021" name="G3 (Bethesda)">
        <title>Aegilops tauschii genome assembly Aet v5.0 features greater sequence contiguity and improved annotation.</title>
        <authorList>
            <person name="Wang L."/>
            <person name="Zhu T."/>
            <person name="Rodriguez J.C."/>
            <person name="Deal K.R."/>
            <person name="Dubcovsky J."/>
            <person name="McGuire P.E."/>
            <person name="Lux T."/>
            <person name="Spannagl M."/>
            <person name="Mayer K.F.X."/>
            <person name="Baldrich P."/>
            <person name="Meyers B.C."/>
            <person name="Huo N."/>
            <person name="Gu Y.Q."/>
            <person name="Zhou H."/>
            <person name="Devos K.M."/>
            <person name="Bennetzen J.L."/>
            <person name="Unver T."/>
            <person name="Budak H."/>
            <person name="Gulick P.J."/>
            <person name="Galiba G."/>
            <person name="Kalapos B."/>
            <person name="Nelson D.R."/>
            <person name="Li P."/>
            <person name="You F.M."/>
            <person name="Luo M.C."/>
            <person name="Dvorak J."/>
        </authorList>
    </citation>
    <scope>NUCLEOTIDE SEQUENCE [LARGE SCALE GENOMIC DNA]</scope>
    <source>
        <strain evidence="2">cv. AL8/78</strain>
    </source>
</reference>